<dbReference type="InterPro" id="IPR013324">
    <property type="entry name" value="RNA_pol_sigma_r3/r4-like"/>
</dbReference>
<sequence>YPNAEIAEKLNLSLKQVKNIKKIAIKKLKKLYQKE</sequence>
<dbReference type="RefSeq" id="WP_275043465.1">
    <property type="nucleotide sequence ID" value="NZ_JPSQ01000025.1"/>
</dbReference>
<organism evidence="2 3">
    <name type="scientific">Candidatus Phytoplasma phoenicium</name>
    <dbReference type="NCBI Taxonomy" id="198422"/>
    <lineage>
        <taxon>Bacteria</taxon>
        <taxon>Bacillati</taxon>
        <taxon>Mycoplasmatota</taxon>
        <taxon>Mollicutes</taxon>
        <taxon>Acholeplasmatales</taxon>
        <taxon>Acholeplasmataceae</taxon>
        <taxon>Candidatus Phytoplasma</taxon>
        <taxon>16SrIX (Pigeon pea witches'-broom group)</taxon>
    </lineage>
</organism>
<accession>A0A0L0MKY4</accession>
<protein>
    <submittedName>
        <fullName evidence="2">DNA-directed RNA polymerase specialized sigma</fullName>
    </submittedName>
</protein>
<dbReference type="EMBL" id="JPSQ01000025">
    <property type="protein sequence ID" value="KND62649.1"/>
    <property type="molecule type" value="Genomic_DNA"/>
</dbReference>
<dbReference type="GO" id="GO:0006352">
    <property type="term" value="P:DNA-templated transcription initiation"/>
    <property type="evidence" value="ECO:0007669"/>
    <property type="project" value="InterPro"/>
</dbReference>
<proteinExistence type="predicted"/>
<dbReference type="InterPro" id="IPR036388">
    <property type="entry name" value="WH-like_DNA-bd_sf"/>
</dbReference>
<comment type="caution">
    <text evidence="2">The sequence shown here is derived from an EMBL/GenBank/DDBJ whole genome shotgun (WGS) entry which is preliminary data.</text>
</comment>
<evidence type="ECO:0000313" key="3">
    <source>
        <dbReference type="Proteomes" id="UP000037086"/>
    </source>
</evidence>
<evidence type="ECO:0000313" key="2">
    <source>
        <dbReference type="EMBL" id="KND62649.1"/>
    </source>
</evidence>
<name>A0A0L0MKY4_9MOLU</name>
<dbReference type="Pfam" id="PF04545">
    <property type="entry name" value="Sigma70_r4"/>
    <property type="match status" value="1"/>
</dbReference>
<dbReference type="Gene3D" id="1.10.10.10">
    <property type="entry name" value="Winged helix-like DNA-binding domain superfamily/Winged helix DNA-binding domain"/>
    <property type="match status" value="1"/>
</dbReference>
<feature type="non-terminal residue" evidence="2">
    <location>
        <position position="1"/>
    </location>
</feature>
<dbReference type="PATRIC" id="fig|198422.3.peg.112"/>
<gene>
    <name evidence="2" type="ORF">AlmWB_01570</name>
</gene>
<dbReference type="Proteomes" id="UP000037086">
    <property type="component" value="Unassembled WGS sequence"/>
</dbReference>
<evidence type="ECO:0000259" key="1">
    <source>
        <dbReference type="Pfam" id="PF04545"/>
    </source>
</evidence>
<dbReference type="InterPro" id="IPR007630">
    <property type="entry name" value="RNA_pol_sigma70_r4"/>
</dbReference>
<keyword evidence="3" id="KW-1185">Reference proteome</keyword>
<dbReference type="GO" id="GO:0003700">
    <property type="term" value="F:DNA-binding transcription factor activity"/>
    <property type="evidence" value="ECO:0007669"/>
    <property type="project" value="InterPro"/>
</dbReference>
<dbReference type="SUPFAM" id="SSF88659">
    <property type="entry name" value="Sigma3 and sigma4 domains of RNA polymerase sigma factors"/>
    <property type="match status" value="1"/>
</dbReference>
<reference evidence="2 3" key="1">
    <citation type="journal article" date="2015" name="BMC Microbiol.">
        <title>'Candidatus Phytoplasma phoenicium' associated with almond witches'-broom disease: from draft genome to genetic diversity among strain populations.</title>
        <authorList>
            <person name="Quaglino F."/>
            <person name="Kube M."/>
            <person name="Jawhari M."/>
            <person name="Abou-Jawdah Y."/>
            <person name="Siewert C."/>
            <person name="Choueiri E."/>
            <person name="Sobh H."/>
            <person name="Casati P."/>
            <person name="Tedeschi R."/>
            <person name="Molino Lova M."/>
            <person name="Alma A."/>
            <person name="Bianco P.A."/>
        </authorList>
    </citation>
    <scope>NUCLEOTIDE SEQUENCE [LARGE SCALE GENOMIC DNA]</scope>
    <source>
        <strain evidence="2 3">SA213</strain>
    </source>
</reference>
<dbReference type="AlphaFoldDB" id="A0A0L0MKY4"/>
<dbReference type="GO" id="GO:0000428">
    <property type="term" value="C:DNA-directed RNA polymerase complex"/>
    <property type="evidence" value="ECO:0007669"/>
    <property type="project" value="UniProtKB-KW"/>
</dbReference>
<keyword evidence="2" id="KW-0240">DNA-directed RNA polymerase</keyword>
<keyword evidence="2" id="KW-0804">Transcription</keyword>
<feature type="domain" description="RNA polymerase sigma-70 region 4" evidence="1">
    <location>
        <begin position="4"/>
        <end position="30"/>
    </location>
</feature>